<dbReference type="Gene3D" id="1.20.1250.20">
    <property type="entry name" value="MFS general substrate transporter like domains"/>
    <property type="match status" value="2"/>
</dbReference>
<dbReference type="Proteomes" id="UP000838412">
    <property type="component" value="Chromosome 8"/>
</dbReference>
<dbReference type="SUPFAM" id="SSF103473">
    <property type="entry name" value="MFS general substrate transporter"/>
    <property type="match status" value="1"/>
</dbReference>
<dbReference type="Pfam" id="PF00083">
    <property type="entry name" value="Sugar_tr"/>
    <property type="match status" value="1"/>
</dbReference>
<feature type="transmembrane region" description="Helical" evidence="5">
    <location>
        <begin position="108"/>
        <end position="129"/>
    </location>
</feature>
<dbReference type="AlphaFoldDB" id="A0A8K0A920"/>
<dbReference type="GO" id="GO:0016020">
    <property type="term" value="C:membrane"/>
    <property type="evidence" value="ECO:0007669"/>
    <property type="project" value="UniProtKB-SubCell"/>
</dbReference>
<feature type="transmembrane region" description="Helical" evidence="5">
    <location>
        <begin position="136"/>
        <end position="154"/>
    </location>
</feature>
<evidence type="ECO:0000256" key="1">
    <source>
        <dbReference type="ARBA" id="ARBA00004141"/>
    </source>
</evidence>
<dbReference type="OrthoDB" id="5296287at2759"/>
<dbReference type="InterPro" id="IPR036259">
    <property type="entry name" value="MFS_trans_sf"/>
</dbReference>
<evidence type="ECO:0000256" key="5">
    <source>
        <dbReference type="SAM" id="Phobius"/>
    </source>
</evidence>
<accession>A0A8K0A920</accession>
<evidence type="ECO:0000256" key="3">
    <source>
        <dbReference type="ARBA" id="ARBA00022989"/>
    </source>
</evidence>
<comment type="subcellular location">
    <subcellularLocation>
        <location evidence="1">Membrane</location>
        <topology evidence="1">Multi-pass membrane protein</topology>
    </subcellularLocation>
</comment>
<dbReference type="GO" id="GO:0022857">
    <property type="term" value="F:transmembrane transporter activity"/>
    <property type="evidence" value="ECO:0007669"/>
    <property type="project" value="InterPro"/>
</dbReference>
<name>A0A8K0A920_BRALA</name>
<evidence type="ECO:0000256" key="2">
    <source>
        <dbReference type="ARBA" id="ARBA00022692"/>
    </source>
</evidence>
<protein>
    <submittedName>
        <fullName evidence="6">SLC22A4 protein</fullName>
    </submittedName>
</protein>
<proteinExistence type="predicted"/>
<keyword evidence="4 5" id="KW-0472">Membrane</keyword>
<dbReference type="InterPro" id="IPR005828">
    <property type="entry name" value="MFS_sugar_transport-like"/>
</dbReference>
<evidence type="ECO:0000256" key="4">
    <source>
        <dbReference type="ARBA" id="ARBA00023136"/>
    </source>
</evidence>
<reference evidence="6" key="1">
    <citation type="submission" date="2022-01" db="EMBL/GenBank/DDBJ databases">
        <authorList>
            <person name="Braso-Vives M."/>
        </authorList>
    </citation>
    <scope>NUCLEOTIDE SEQUENCE</scope>
</reference>
<feature type="transmembrane region" description="Helical" evidence="5">
    <location>
        <begin position="79"/>
        <end position="96"/>
    </location>
</feature>
<evidence type="ECO:0000313" key="6">
    <source>
        <dbReference type="EMBL" id="CAH1271262.1"/>
    </source>
</evidence>
<keyword evidence="7" id="KW-1185">Reference proteome</keyword>
<gene>
    <name evidence="6" type="primary">SLC22A4</name>
    <name evidence="6" type="ORF">BLAG_LOCUS23345</name>
</gene>
<dbReference type="EMBL" id="OV696693">
    <property type="protein sequence ID" value="CAH1271262.1"/>
    <property type="molecule type" value="Genomic_DNA"/>
</dbReference>
<organism evidence="6 7">
    <name type="scientific">Branchiostoma lanceolatum</name>
    <name type="common">Common lancelet</name>
    <name type="synonym">Amphioxus lanceolatum</name>
    <dbReference type="NCBI Taxonomy" id="7740"/>
    <lineage>
        <taxon>Eukaryota</taxon>
        <taxon>Metazoa</taxon>
        <taxon>Chordata</taxon>
        <taxon>Cephalochordata</taxon>
        <taxon>Leptocardii</taxon>
        <taxon>Amphioxiformes</taxon>
        <taxon>Branchiostomatidae</taxon>
        <taxon>Branchiostoma</taxon>
    </lineage>
</organism>
<evidence type="ECO:0000313" key="7">
    <source>
        <dbReference type="Proteomes" id="UP000838412"/>
    </source>
</evidence>
<sequence>MAISLSVSVGHFLLCLLAYYMRTWRNLQLVQAVIMTPLLCYWCSPESPRWLISNKRVKSARDILQRAARVNDVTIPDDVYTSLLTTIFVSGVYYALIVGTTDLAGDPYVNFALGTALEVGPAVLGWAAMERFGRKPVIAGSALLAGIGCLASAATTGLPTVSRNCALVGRVVNAMSFHCLAAYTPEVFLTVVR</sequence>
<dbReference type="PANTHER" id="PTHR24064">
    <property type="entry name" value="SOLUTE CARRIER FAMILY 22 MEMBER"/>
    <property type="match status" value="1"/>
</dbReference>
<keyword evidence="2 5" id="KW-0812">Transmembrane</keyword>
<keyword evidence="3 5" id="KW-1133">Transmembrane helix</keyword>